<dbReference type="Pfam" id="PF13290">
    <property type="entry name" value="CHB_HEX_C_1"/>
    <property type="match status" value="1"/>
</dbReference>
<sequence length="518" mass="55949">MKKNTGIKASAWGLAILINLVIVFAYIILVGLDGGYHTQIEKGDEYAAASNYEKAVKCYTKAMSIAPTTSTGYIKAAETYEQLQLPDKAIETMEKYVATSPRSVESFEYLLLLYETYNAPLEKRIAVLDQAASLFDDASYATRSGELKKLLAAVDAPTAAPAAGTYKDAQTVKISNLKAGDVVYYTTNGTDPDTACSKYNADKGIALKKGATTLKLLRCDAEGHQSEIVSLSYYIGERLDETALAGLTAQSGNSVVTEGRTLYLGSETIYTAKGGLYSSTRGLLTSDAAESLSYANGYIYYVNTSDGDTFYRIDTTGQNRQQILKVKCGMVQIAGSYIVFENKADGSALYTADLTGGSQTRLTNDRISMFTVFKGYIYCRNDSMTGSLYRYSLDGVESEELADVRVSCINISDNFVYYMNMNDDGKIYRVSPDGGDASQVCPVGVSEFTISGETIFYRGVAEKGLFRCGLMGEDTMQLTGDDGAKLSVAGNRLYYVNYSDGSLLYSIGIDGSGAGPVA</sequence>
<evidence type="ECO:0000259" key="2">
    <source>
        <dbReference type="Pfam" id="PF13290"/>
    </source>
</evidence>
<dbReference type="InterPro" id="IPR011990">
    <property type="entry name" value="TPR-like_helical_dom_sf"/>
</dbReference>
<dbReference type="PANTHER" id="PTHR32256">
    <property type="match status" value="1"/>
</dbReference>
<feature type="domain" description="Prolow-density lipoprotein receptor-related protein 1-like beta-propeller" evidence="3">
    <location>
        <begin position="255"/>
        <end position="458"/>
    </location>
</feature>
<protein>
    <submittedName>
        <fullName evidence="4">Uncharacterized protein</fullName>
    </submittedName>
</protein>
<dbReference type="Pfam" id="PF16472">
    <property type="entry name" value="DUF5050"/>
    <property type="match status" value="1"/>
</dbReference>
<dbReference type="Gene3D" id="1.25.40.10">
    <property type="entry name" value="Tetratricopeptide repeat domain"/>
    <property type="match status" value="1"/>
</dbReference>
<organism evidence="4">
    <name type="scientific">bioreactor metagenome</name>
    <dbReference type="NCBI Taxonomy" id="1076179"/>
    <lineage>
        <taxon>unclassified sequences</taxon>
        <taxon>metagenomes</taxon>
        <taxon>ecological metagenomes</taxon>
    </lineage>
</organism>
<name>A0A645A0H2_9ZZZZ</name>
<dbReference type="Pfam" id="PF13181">
    <property type="entry name" value="TPR_8"/>
    <property type="match status" value="2"/>
</dbReference>
<dbReference type="EMBL" id="VSSQ01011274">
    <property type="protein sequence ID" value="MPM46426.1"/>
    <property type="molecule type" value="Genomic_DNA"/>
</dbReference>
<dbReference type="SUPFAM" id="SSF63825">
    <property type="entry name" value="YWTD domain"/>
    <property type="match status" value="1"/>
</dbReference>
<accession>A0A645A0H2</accession>
<dbReference type="InterPro" id="IPR059177">
    <property type="entry name" value="GH29D-like_dom"/>
</dbReference>
<comment type="caution">
    <text evidence="4">The sequence shown here is derived from an EMBL/GenBank/DDBJ whole genome shotgun (WGS) entry which is preliminary data.</text>
</comment>
<keyword evidence="1" id="KW-0472">Membrane</keyword>
<keyword evidence="1" id="KW-1133">Transmembrane helix</keyword>
<feature type="domain" description="GH29D-like beta-sandwich" evidence="2">
    <location>
        <begin position="161"/>
        <end position="230"/>
    </location>
</feature>
<proteinExistence type="predicted"/>
<dbReference type="InterPro" id="IPR019734">
    <property type="entry name" value="TPR_rpt"/>
</dbReference>
<dbReference type="AlphaFoldDB" id="A0A645A0H2"/>
<evidence type="ECO:0000313" key="4">
    <source>
        <dbReference type="EMBL" id="MPM46426.1"/>
    </source>
</evidence>
<feature type="transmembrane region" description="Helical" evidence="1">
    <location>
        <begin position="12"/>
        <end position="32"/>
    </location>
</feature>
<dbReference type="InterPro" id="IPR032485">
    <property type="entry name" value="LRP1-like_beta_prop"/>
</dbReference>
<keyword evidence="1" id="KW-0812">Transmembrane</keyword>
<dbReference type="PROSITE" id="PS50005">
    <property type="entry name" value="TPR"/>
    <property type="match status" value="1"/>
</dbReference>
<evidence type="ECO:0000256" key="1">
    <source>
        <dbReference type="SAM" id="Phobius"/>
    </source>
</evidence>
<dbReference type="InterPro" id="IPR053369">
    <property type="entry name" value="SrfA-induced_signal"/>
</dbReference>
<evidence type="ECO:0000259" key="3">
    <source>
        <dbReference type="Pfam" id="PF16472"/>
    </source>
</evidence>
<gene>
    <name evidence="4" type="ORF">SDC9_93126</name>
</gene>
<reference evidence="4" key="1">
    <citation type="submission" date="2019-08" db="EMBL/GenBank/DDBJ databases">
        <authorList>
            <person name="Kucharzyk K."/>
            <person name="Murdoch R.W."/>
            <person name="Higgins S."/>
            <person name="Loffler F."/>
        </authorList>
    </citation>
    <scope>NUCLEOTIDE SEQUENCE</scope>
</reference>
<dbReference type="PANTHER" id="PTHR32256:SF17">
    <property type="entry name" value="EGF-LIKE DOMAIN-CONTAINING PROTEIN"/>
    <property type="match status" value="1"/>
</dbReference>
<dbReference type="SUPFAM" id="SSF48452">
    <property type="entry name" value="TPR-like"/>
    <property type="match status" value="1"/>
</dbReference>